<keyword evidence="2" id="KW-0808">Transferase</keyword>
<dbReference type="InterPro" id="IPR000719">
    <property type="entry name" value="Prot_kinase_dom"/>
</dbReference>
<evidence type="ECO:0000256" key="5">
    <source>
        <dbReference type="ARBA" id="ARBA00022840"/>
    </source>
</evidence>
<dbReference type="PROSITE" id="PS00108">
    <property type="entry name" value="PROTEIN_KINASE_ST"/>
    <property type="match status" value="1"/>
</dbReference>
<evidence type="ECO:0000256" key="6">
    <source>
        <dbReference type="PROSITE-ProRule" id="PRU10141"/>
    </source>
</evidence>
<organism evidence="9">
    <name type="scientific">Trypanosoma congolense (strain IL3000)</name>
    <dbReference type="NCBI Taxonomy" id="1068625"/>
    <lineage>
        <taxon>Eukaryota</taxon>
        <taxon>Discoba</taxon>
        <taxon>Euglenozoa</taxon>
        <taxon>Kinetoplastea</taxon>
        <taxon>Metakinetoplastina</taxon>
        <taxon>Trypanosomatida</taxon>
        <taxon>Trypanosomatidae</taxon>
        <taxon>Trypanosoma</taxon>
        <taxon>Nannomonas</taxon>
    </lineage>
</organism>
<dbReference type="EMBL" id="HE575315">
    <property type="protein sequence ID" value="CCC89492.1"/>
    <property type="molecule type" value="Genomic_DNA"/>
</dbReference>
<keyword evidence="1" id="KW-0723">Serine/threonine-protein kinase</keyword>
<dbReference type="AlphaFoldDB" id="G0UJD9"/>
<evidence type="ECO:0000256" key="1">
    <source>
        <dbReference type="ARBA" id="ARBA00022527"/>
    </source>
</evidence>
<feature type="compositionally biased region" description="Polar residues" evidence="7">
    <location>
        <begin position="443"/>
        <end position="465"/>
    </location>
</feature>
<dbReference type="Pfam" id="PF00069">
    <property type="entry name" value="Pkinase"/>
    <property type="match status" value="1"/>
</dbReference>
<evidence type="ECO:0000256" key="7">
    <source>
        <dbReference type="SAM" id="MobiDB-lite"/>
    </source>
</evidence>
<dbReference type="SUPFAM" id="SSF56112">
    <property type="entry name" value="Protein kinase-like (PK-like)"/>
    <property type="match status" value="1"/>
</dbReference>
<keyword evidence="3 6" id="KW-0547">Nucleotide-binding</keyword>
<evidence type="ECO:0000256" key="3">
    <source>
        <dbReference type="ARBA" id="ARBA00022741"/>
    </source>
</evidence>
<evidence type="ECO:0000256" key="2">
    <source>
        <dbReference type="ARBA" id="ARBA00022679"/>
    </source>
</evidence>
<feature type="binding site" evidence="6">
    <location>
        <position position="59"/>
    </location>
    <ligand>
        <name>ATP</name>
        <dbReference type="ChEBI" id="CHEBI:30616"/>
    </ligand>
</feature>
<dbReference type="Gene3D" id="3.30.200.20">
    <property type="entry name" value="Phosphorylase Kinase, domain 1"/>
    <property type="match status" value="1"/>
</dbReference>
<feature type="region of interest" description="Disordered" evidence="7">
    <location>
        <begin position="479"/>
        <end position="503"/>
    </location>
</feature>
<feature type="region of interest" description="Disordered" evidence="7">
    <location>
        <begin position="792"/>
        <end position="850"/>
    </location>
</feature>
<name>G0UJD9_TRYCI</name>
<dbReference type="InterPro" id="IPR008271">
    <property type="entry name" value="Ser/Thr_kinase_AS"/>
</dbReference>
<proteinExistence type="predicted"/>
<evidence type="ECO:0000259" key="8">
    <source>
        <dbReference type="PROSITE" id="PS50011"/>
    </source>
</evidence>
<feature type="region of interest" description="Disordered" evidence="7">
    <location>
        <begin position="439"/>
        <end position="465"/>
    </location>
</feature>
<dbReference type="SMART" id="SM00220">
    <property type="entry name" value="S_TKc"/>
    <property type="match status" value="1"/>
</dbReference>
<dbReference type="GO" id="GO:0005634">
    <property type="term" value="C:nucleus"/>
    <property type="evidence" value="ECO:0007669"/>
    <property type="project" value="TreeGrafter"/>
</dbReference>
<accession>G0UJD9</accession>
<gene>
    <name evidence="9" type="ORF">TCIL3000_2_680</name>
</gene>
<dbReference type="VEuPathDB" id="TriTrypDB:TcIL3000_2_680"/>
<feature type="compositionally biased region" description="Basic and acidic residues" evidence="7">
    <location>
        <begin position="806"/>
        <end position="820"/>
    </location>
</feature>
<feature type="domain" description="Protein kinase" evidence="8">
    <location>
        <begin position="21"/>
        <end position="326"/>
    </location>
</feature>
<dbReference type="PROSITE" id="PS50011">
    <property type="entry name" value="PROTEIN_KINASE_DOM"/>
    <property type="match status" value="1"/>
</dbReference>
<keyword evidence="5 6" id="KW-0067">ATP-binding</keyword>
<feature type="region of interest" description="Disordered" evidence="7">
    <location>
        <begin position="756"/>
        <end position="776"/>
    </location>
</feature>
<dbReference type="PROSITE" id="PS00107">
    <property type="entry name" value="PROTEIN_KINASE_ATP"/>
    <property type="match status" value="1"/>
</dbReference>
<keyword evidence="4" id="KW-0418">Kinase</keyword>
<dbReference type="GO" id="GO:0005524">
    <property type="term" value="F:ATP binding"/>
    <property type="evidence" value="ECO:0007669"/>
    <property type="project" value="UniProtKB-UniRule"/>
</dbReference>
<dbReference type="PANTHER" id="PTHR45646">
    <property type="entry name" value="SERINE/THREONINE-PROTEIN KINASE DOA-RELATED"/>
    <property type="match status" value="1"/>
</dbReference>
<feature type="compositionally biased region" description="Polar residues" evidence="7">
    <location>
        <begin position="835"/>
        <end position="850"/>
    </location>
</feature>
<evidence type="ECO:0000313" key="9">
    <source>
        <dbReference type="EMBL" id="CCC89492.1"/>
    </source>
</evidence>
<dbReference type="Gene3D" id="1.10.510.10">
    <property type="entry name" value="Transferase(Phosphotransferase) domain 1"/>
    <property type="match status" value="1"/>
</dbReference>
<protein>
    <recommendedName>
        <fullName evidence="8">Protein kinase domain-containing protein</fullName>
    </recommendedName>
</protein>
<dbReference type="InterPro" id="IPR017441">
    <property type="entry name" value="Protein_kinase_ATP_BS"/>
</dbReference>
<dbReference type="InterPro" id="IPR051175">
    <property type="entry name" value="CLK_kinases"/>
</dbReference>
<dbReference type="PANTHER" id="PTHR45646:SF11">
    <property type="entry name" value="SERINE_THREONINE-PROTEIN KINASE DOA"/>
    <property type="match status" value="1"/>
</dbReference>
<evidence type="ECO:0000256" key="4">
    <source>
        <dbReference type="ARBA" id="ARBA00022777"/>
    </source>
</evidence>
<sequence>MSPSKGEHLLLSVGDIINSRFEIVQEVGCGNFSKVYCCFDIARRGDGRRHPVAVKVVKKEYRSDAFFEHEMLQILKRRGKGLASVCNLVEFFEWKGFPVFVLTIYGPSLRERCLGYSNGVVTREKVVQLAKSLLEACRFIHFDCRMVHTDLKPENILLGSLETPKNSLGDKWIICDFGSSSLWRADRLDSDLITTRPYRAPEVVLGNPWYYPADMWSIGCIIFEVAIGRRLFDVHDDVTHLQLMERRLGLLPELFRQNSKHSSSFFDSRGNFRRGSDDIALGKVNTQSLKELLNGDEDLLDFLSLLLVYDPARRATAKEALLHRIFKSTATMPGNGVAFEKNNVSPNSGEVVRLPLTPCVPLSASITSTGSAAAAAAKDPRRPAMGLRTPIYERVLHATTRDKGLSVGESVVIAKLRHEKEQLSTFSQTYTTADLPSLDQRIPSRQGSTATIRKNSSQKLTGSASARTLQQANEFIGTSQGEALSSKRRGMQPTYRSSLKKHNKEEKDPCAITKENGVTTTISSSLDGKLNLKCVPYASSALMQSLKTRAVLEAEEGSASSVWQVSPVLTPQPTVIAPAKTLVADEKSGGSSDGYINACTESTVTGIDKEGNGVGSTIHSRELGTLRKYPSEITKMPSRQSLSAPTAATAKGMIDRMETNDKSIFVAVEPRSSVTPICEATGESLKYHFPYQQVCDAPDCSSARSSTVVASPGEKSFALSPNAGGLFVHLGNETKLPNIAKDHACRFVPLGNAQHQQQFQDEAKGKKTPVRKPGKGISLKCMNAVSTKTESKIYPSEAQGSGEAGRYLDRQHTEKIRTKESLLSISAGSRKHLRNSASLSSGPQNVNYPSRVQTFVPQHKQKERDSPLQKSYTVVKRTLLSSTNQQQASGKSVDAKRIKNPQKMDCTNEASGLSSAQGLSLTTIRNTKRKVISSSPSSGVGTTAKKVKDIRQTQDENINLITDDIVELICVSSVRFPSKPMLEHTSSLHAVQLPRASSDMYPKAK</sequence>
<reference evidence="9" key="1">
    <citation type="journal article" date="2012" name="Proc. Natl. Acad. Sci. U.S.A.">
        <title>Antigenic diversity is generated by distinct evolutionary mechanisms in African trypanosome species.</title>
        <authorList>
            <person name="Jackson A.P."/>
            <person name="Berry A."/>
            <person name="Aslett M."/>
            <person name="Allison H.C."/>
            <person name="Burton P."/>
            <person name="Vavrova-Anderson J."/>
            <person name="Brown R."/>
            <person name="Browne H."/>
            <person name="Corton N."/>
            <person name="Hauser H."/>
            <person name="Gamble J."/>
            <person name="Gilderthorp R."/>
            <person name="Marcello L."/>
            <person name="McQuillan J."/>
            <person name="Otto T.D."/>
            <person name="Quail M.A."/>
            <person name="Sanders M.J."/>
            <person name="van Tonder A."/>
            <person name="Ginger M.L."/>
            <person name="Field M.C."/>
            <person name="Barry J.D."/>
            <person name="Hertz-Fowler C."/>
            <person name="Berriman M."/>
        </authorList>
    </citation>
    <scope>NUCLEOTIDE SEQUENCE</scope>
    <source>
        <strain evidence="9">IL3000</strain>
    </source>
</reference>
<dbReference type="GO" id="GO:0004674">
    <property type="term" value="F:protein serine/threonine kinase activity"/>
    <property type="evidence" value="ECO:0007669"/>
    <property type="project" value="UniProtKB-KW"/>
</dbReference>
<dbReference type="InterPro" id="IPR011009">
    <property type="entry name" value="Kinase-like_dom_sf"/>
</dbReference>